<sequence>MIRRLINCLYQDDKTNSLGSVGCCGLLGVPGNETGKIRKGRLLATAPFISFEFSETNRGRRLVVVCQKMCLAVWVRRVERKDPRMVSLDSVELLGGQSAKFFEFNCQTVTQRALVTQFTLEQLFCLVESFFRAFLGFGDKFTEHAFDGGFS</sequence>
<dbReference type="Proteomes" id="UP000011529">
    <property type="component" value="Unassembled WGS sequence"/>
</dbReference>
<keyword evidence="2" id="KW-1185">Reference proteome</keyword>
<protein>
    <submittedName>
        <fullName evidence="1">Uncharacterized protein</fullName>
    </submittedName>
</protein>
<dbReference type="AlphaFoldDB" id="M2B3X4"/>
<evidence type="ECO:0000313" key="2">
    <source>
        <dbReference type="Proteomes" id="UP000011529"/>
    </source>
</evidence>
<accession>M2B3X4</accession>
<gene>
    <name evidence="1" type="ORF">RE6C_02317</name>
</gene>
<evidence type="ECO:0000313" key="1">
    <source>
        <dbReference type="EMBL" id="EMB16914.1"/>
    </source>
</evidence>
<reference evidence="1" key="2">
    <citation type="journal article" date="2013" name="Mar. Genomics">
        <title>Expression of sulfatases in Rhodopirellula baltica and the diversity of sulfatases in the genus Rhodopirellula.</title>
        <authorList>
            <person name="Wegner C.E."/>
            <person name="Richter-Heitmann T."/>
            <person name="Klindworth A."/>
            <person name="Klockow C."/>
            <person name="Richter M."/>
            <person name="Achstetter T."/>
            <person name="Glockner F.O."/>
            <person name="Harder J."/>
        </authorList>
    </citation>
    <scope>NUCLEOTIDE SEQUENCE [LARGE SCALE GENOMIC DNA]</scope>
    <source>
        <strain evidence="1">6C</strain>
    </source>
</reference>
<reference evidence="1" key="1">
    <citation type="submission" date="2012-11" db="EMBL/GenBank/DDBJ databases">
        <title>Permanent draft genomes of Rhodopirellula europaea strain SH398 and 6C.</title>
        <authorList>
            <person name="Richter M."/>
            <person name="Richter-Heitmann T."/>
            <person name="Frank C."/>
            <person name="Harder J."/>
            <person name="Glockner F.O."/>
        </authorList>
    </citation>
    <scope>NUCLEOTIDE SEQUENCE</scope>
    <source>
        <strain evidence="1">6C</strain>
    </source>
</reference>
<name>M2B3X4_9BACT</name>
<comment type="caution">
    <text evidence="1">The sequence shown here is derived from an EMBL/GenBank/DDBJ whole genome shotgun (WGS) entry which is preliminary data.</text>
</comment>
<proteinExistence type="predicted"/>
<dbReference type="EMBL" id="ANMO01000113">
    <property type="protein sequence ID" value="EMB16914.1"/>
    <property type="molecule type" value="Genomic_DNA"/>
</dbReference>
<organism evidence="1 2">
    <name type="scientific">Rhodopirellula europaea 6C</name>
    <dbReference type="NCBI Taxonomy" id="1263867"/>
    <lineage>
        <taxon>Bacteria</taxon>
        <taxon>Pseudomonadati</taxon>
        <taxon>Planctomycetota</taxon>
        <taxon>Planctomycetia</taxon>
        <taxon>Pirellulales</taxon>
        <taxon>Pirellulaceae</taxon>
        <taxon>Rhodopirellula</taxon>
    </lineage>
</organism>